<proteinExistence type="inferred from homology"/>
<dbReference type="InterPro" id="IPR003494">
    <property type="entry name" value="SHS2_FtsA"/>
</dbReference>
<name>A0A381J8L6_9CLOT</name>
<dbReference type="RefSeq" id="WP_115641317.1">
    <property type="nucleotide sequence ID" value="NZ_UFWZ01000001.1"/>
</dbReference>
<dbReference type="InterPro" id="IPR043129">
    <property type="entry name" value="ATPase_NBD"/>
</dbReference>
<dbReference type="InterPro" id="IPR050696">
    <property type="entry name" value="FtsA/MreB"/>
</dbReference>
<keyword evidence="3 5" id="KW-0472">Membrane</keyword>
<evidence type="ECO:0000256" key="4">
    <source>
        <dbReference type="ARBA" id="ARBA00023306"/>
    </source>
</evidence>
<dbReference type="OrthoDB" id="9768127at2"/>
<comment type="subunit">
    <text evidence="5">Self-interacts. Interacts with FtsZ.</text>
</comment>
<comment type="similarity">
    <text evidence="5 6">Belongs to the FtsA/MreB family.</text>
</comment>
<comment type="subcellular location">
    <subcellularLocation>
        <location evidence="5">Cell membrane</location>
        <topology evidence="5">Peripheral membrane protein</topology>
        <orientation evidence="5">Cytoplasmic side</orientation>
    </subcellularLocation>
    <text evidence="5">Localizes to the Z ring in an FtsZ-dependent manner. Targeted to the membrane through a conserved C-terminal amphipathic helix.</text>
</comment>
<keyword evidence="9" id="KW-1185">Reference proteome</keyword>
<dbReference type="InterPro" id="IPR020823">
    <property type="entry name" value="Cell_div_FtsA"/>
</dbReference>
<dbReference type="Pfam" id="PF14450">
    <property type="entry name" value="FtsA"/>
    <property type="match status" value="1"/>
</dbReference>
<dbReference type="GO" id="GO:0032153">
    <property type="term" value="C:cell division site"/>
    <property type="evidence" value="ECO:0007669"/>
    <property type="project" value="UniProtKB-UniRule"/>
</dbReference>
<dbReference type="SUPFAM" id="SSF53067">
    <property type="entry name" value="Actin-like ATPase domain"/>
    <property type="match status" value="2"/>
</dbReference>
<evidence type="ECO:0000256" key="3">
    <source>
        <dbReference type="ARBA" id="ARBA00023136"/>
    </source>
</evidence>
<evidence type="ECO:0000256" key="2">
    <source>
        <dbReference type="ARBA" id="ARBA00022618"/>
    </source>
</evidence>
<dbReference type="Gene3D" id="3.30.420.40">
    <property type="match status" value="1"/>
</dbReference>
<feature type="domain" description="SHS2" evidence="7">
    <location>
        <begin position="6"/>
        <end position="185"/>
    </location>
</feature>
<reference evidence="8 9" key="1">
    <citation type="submission" date="2018-06" db="EMBL/GenBank/DDBJ databases">
        <authorList>
            <consortium name="Pathogen Informatics"/>
            <person name="Doyle S."/>
        </authorList>
    </citation>
    <scope>NUCLEOTIDE SEQUENCE [LARGE SCALE GENOMIC DNA]</scope>
    <source>
        <strain evidence="8 9">NCTC9836</strain>
    </source>
</reference>
<dbReference type="SMART" id="SM00842">
    <property type="entry name" value="FtsA"/>
    <property type="match status" value="1"/>
</dbReference>
<evidence type="ECO:0000259" key="7">
    <source>
        <dbReference type="SMART" id="SM00842"/>
    </source>
</evidence>
<sequence length="413" mass="46283">MDKQYIVGVDLGSFKVSATLGIIDDYGELKVLDSTVLESQGIENGEIIDINSVASVVRRCINNLELIVNDQIKEVYLGIPAGMCNILEGKGEITLQKEADKIEEYHLEEVLTLSKVDLPLTDEEIIDIIPYRYTVDNDIEIKNPIGLSANRLEANTKLVVAKKSMIISRIKVFQSIDIEIKALLIQSEPSKDMYKETTYFKENAMIIDTGSDGSDVAYYEKGILVDTFSIPLGGSIITKDIAFCNNINNKSAESLKKKDIDLNEILIDTKKEEHLMQSNIVEQIILARVEEILSLIETKSREREYEIDSIVLLGGGISLFKGIGDLANGIMNKPVYILNPKETSNKPLAINSLGIVKNVYNELNLNNNSSEIQEDKQTKNIDKEDLELKNSRIRKRNNKSFISKIKKALDGFF</sequence>
<keyword evidence="1 5" id="KW-1003">Cell membrane</keyword>
<organism evidence="8 9">
    <name type="scientific">Clostridium putrefaciens</name>
    <dbReference type="NCBI Taxonomy" id="99675"/>
    <lineage>
        <taxon>Bacteria</taxon>
        <taxon>Bacillati</taxon>
        <taxon>Bacillota</taxon>
        <taxon>Clostridia</taxon>
        <taxon>Eubacteriales</taxon>
        <taxon>Clostridiaceae</taxon>
        <taxon>Clostridium</taxon>
    </lineage>
</organism>
<protein>
    <recommendedName>
        <fullName evidence="5 6">Cell division protein FtsA</fullName>
    </recommendedName>
</protein>
<dbReference type="PIRSF" id="PIRSF003101">
    <property type="entry name" value="FtsA"/>
    <property type="match status" value="1"/>
</dbReference>
<dbReference type="PANTHER" id="PTHR32432:SF4">
    <property type="entry name" value="CELL DIVISION PROTEIN FTSA"/>
    <property type="match status" value="1"/>
</dbReference>
<dbReference type="GO" id="GO:0009898">
    <property type="term" value="C:cytoplasmic side of plasma membrane"/>
    <property type="evidence" value="ECO:0007669"/>
    <property type="project" value="UniProtKB-UniRule"/>
</dbReference>
<dbReference type="PANTHER" id="PTHR32432">
    <property type="entry name" value="CELL DIVISION PROTEIN FTSA-RELATED"/>
    <property type="match status" value="1"/>
</dbReference>
<evidence type="ECO:0000256" key="1">
    <source>
        <dbReference type="ARBA" id="ARBA00022475"/>
    </source>
</evidence>
<keyword evidence="4 5" id="KW-0131">Cell cycle</keyword>
<evidence type="ECO:0000256" key="5">
    <source>
        <dbReference type="HAMAP-Rule" id="MF_02033"/>
    </source>
</evidence>
<dbReference type="Gene3D" id="3.30.1490.110">
    <property type="match status" value="1"/>
</dbReference>
<dbReference type="NCBIfam" id="TIGR01174">
    <property type="entry name" value="ftsA"/>
    <property type="match status" value="1"/>
</dbReference>
<gene>
    <name evidence="5 8" type="primary">ftsA</name>
    <name evidence="8" type="ORF">NCTC9836_01679</name>
</gene>
<comment type="function">
    <text evidence="5 6">Cell division protein that is involved in the assembly of the Z ring. May serve as a membrane anchor for the Z ring.</text>
</comment>
<dbReference type="AlphaFoldDB" id="A0A381J8L6"/>
<evidence type="ECO:0000313" key="8">
    <source>
        <dbReference type="EMBL" id="SUY47349.1"/>
    </source>
</evidence>
<dbReference type="EMBL" id="UFWZ01000001">
    <property type="protein sequence ID" value="SUY47349.1"/>
    <property type="molecule type" value="Genomic_DNA"/>
</dbReference>
<dbReference type="GO" id="GO:0043093">
    <property type="term" value="P:FtsZ-dependent cytokinesis"/>
    <property type="evidence" value="ECO:0007669"/>
    <property type="project" value="UniProtKB-UniRule"/>
</dbReference>
<dbReference type="HAMAP" id="MF_02033">
    <property type="entry name" value="FtsA"/>
    <property type="match status" value="1"/>
</dbReference>
<evidence type="ECO:0000313" key="9">
    <source>
        <dbReference type="Proteomes" id="UP000254664"/>
    </source>
</evidence>
<evidence type="ECO:0000256" key="6">
    <source>
        <dbReference type="PIRNR" id="PIRNR003101"/>
    </source>
</evidence>
<dbReference type="Pfam" id="PF02491">
    <property type="entry name" value="SHS2_FTSA"/>
    <property type="match status" value="1"/>
</dbReference>
<dbReference type="Proteomes" id="UP000254664">
    <property type="component" value="Unassembled WGS sequence"/>
</dbReference>
<keyword evidence="2 5" id="KW-0132">Cell division</keyword>
<accession>A0A381J8L6</accession>